<dbReference type="PANTHER" id="PTHR22991">
    <property type="entry name" value="PROTEIN CBG13490"/>
    <property type="match status" value="1"/>
</dbReference>
<evidence type="ECO:0000313" key="4">
    <source>
        <dbReference type="EMBL" id="KAF1755132.1"/>
    </source>
</evidence>
<feature type="domain" description="C-type lectin" evidence="3">
    <location>
        <begin position="144"/>
        <end position="259"/>
    </location>
</feature>
<gene>
    <name evidence="4" type="ORF">GCK72_021701</name>
</gene>
<keyword evidence="1" id="KW-1015">Disulfide bond</keyword>
<evidence type="ECO:0000256" key="2">
    <source>
        <dbReference type="SAM" id="Phobius"/>
    </source>
</evidence>
<dbReference type="Gene3D" id="3.10.100.10">
    <property type="entry name" value="Mannose-Binding Protein A, subunit A"/>
    <property type="match status" value="2"/>
</dbReference>
<dbReference type="CTD" id="78777317"/>
<dbReference type="RefSeq" id="XP_053583356.1">
    <property type="nucleotide sequence ID" value="XM_053734443.1"/>
</dbReference>
<dbReference type="PROSITE" id="PS50041">
    <property type="entry name" value="C_TYPE_LECTIN_2"/>
    <property type="match status" value="2"/>
</dbReference>
<keyword evidence="2" id="KW-0812">Transmembrane</keyword>
<evidence type="ECO:0000259" key="3">
    <source>
        <dbReference type="PROSITE" id="PS50041"/>
    </source>
</evidence>
<comment type="caution">
    <text evidence="4">The sequence shown here is derived from an EMBL/GenBank/DDBJ whole genome shotgun (WGS) entry which is preliminary data.</text>
</comment>
<dbReference type="GeneID" id="78777317"/>
<dbReference type="SMART" id="SM00034">
    <property type="entry name" value="CLECT"/>
    <property type="match status" value="2"/>
</dbReference>
<accession>A0A6A5GKU0</accession>
<dbReference type="KEGG" id="crq:GCK72_021701"/>
<feature type="transmembrane region" description="Helical" evidence="2">
    <location>
        <begin position="81"/>
        <end position="104"/>
    </location>
</feature>
<dbReference type="InterPro" id="IPR016186">
    <property type="entry name" value="C-type_lectin-like/link_sf"/>
</dbReference>
<organism evidence="4 5">
    <name type="scientific">Caenorhabditis remanei</name>
    <name type="common">Caenorhabditis vulgaris</name>
    <dbReference type="NCBI Taxonomy" id="31234"/>
    <lineage>
        <taxon>Eukaryota</taxon>
        <taxon>Metazoa</taxon>
        <taxon>Ecdysozoa</taxon>
        <taxon>Nematoda</taxon>
        <taxon>Chromadorea</taxon>
        <taxon>Rhabditida</taxon>
        <taxon>Rhabditina</taxon>
        <taxon>Rhabditomorpha</taxon>
        <taxon>Rhabditoidea</taxon>
        <taxon>Rhabditidae</taxon>
        <taxon>Peloderinae</taxon>
        <taxon>Caenorhabditis</taxon>
    </lineage>
</organism>
<feature type="domain" description="C-type lectin" evidence="3">
    <location>
        <begin position="272"/>
        <end position="383"/>
    </location>
</feature>
<name>A0A6A5GKU0_CAERE</name>
<evidence type="ECO:0000313" key="5">
    <source>
        <dbReference type="Proteomes" id="UP000483820"/>
    </source>
</evidence>
<dbReference type="InterPro" id="IPR016187">
    <property type="entry name" value="CTDL_fold"/>
</dbReference>
<dbReference type="AlphaFoldDB" id="A0A6A5GKU0"/>
<dbReference type="SUPFAM" id="SSF56436">
    <property type="entry name" value="C-type lectin-like"/>
    <property type="match status" value="2"/>
</dbReference>
<reference evidence="4 5" key="1">
    <citation type="submission" date="2019-12" db="EMBL/GenBank/DDBJ databases">
        <title>Chromosome-level assembly of the Caenorhabditis remanei genome.</title>
        <authorList>
            <person name="Teterina A.A."/>
            <person name="Willis J.H."/>
            <person name="Phillips P.C."/>
        </authorList>
    </citation>
    <scope>NUCLEOTIDE SEQUENCE [LARGE SCALE GENOMIC DNA]</scope>
    <source>
        <strain evidence="4 5">PX506</strain>
        <tissue evidence="4">Whole organism</tissue>
    </source>
</reference>
<proteinExistence type="predicted"/>
<keyword evidence="2" id="KW-1133">Transmembrane helix</keyword>
<dbReference type="EMBL" id="WUAV01000005">
    <property type="protein sequence ID" value="KAF1755132.1"/>
    <property type="molecule type" value="Genomic_DNA"/>
</dbReference>
<dbReference type="Pfam" id="PF00059">
    <property type="entry name" value="Lectin_C"/>
    <property type="match status" value="2"/>
</dbReference>
<dbReference type="CDD" id="cd00037">
    <property type="entry name" value="CLECT"/>
    <property type="match status" value="2"/>
</dbReference>
<sequence length="392" mass="44781">MINRISQIYAERQARKRQFQNDISRASVSKDSIYQSTTPTIRERTIVEVANQEPRPDFEPVERQRHFGILRYNMKNRFYKVMLIGLMNVILIVIFFLLMFFFAFKSKCSEDEGSTTVSPTDHYFTKAIGSEPFILTCPNGYDLVGTNCLQLYNTPLTWSDAKDRCHLSSSYLLTIKTKQEDKEFRAYMQEHHQYNRTWLGLTCTSSKLTSCEWEDQPFPYSAFADGSPNGGCLFYNVTDTLSTPWVGEDCDQKLVSVCITSSTTLTTCNNHFGNYCYNYYSQEASFSEAADFCKLHCGNLVSVLSEDENKFLLSMDEIKSDSIYLGGLLATEDKILWADGSTMLYNNMVEYNKQDLCLIMKMGSNGGNWTSTICSKTYSYVCKVSAQINCSI</sequence>
<keyword evidence="2" id="KW-0472">Membrane</keyword>
<protein>
    <recommendedName>
        <fullName evidence="3">C-type lectin domain-containing protein</fullName>
    </recommendedName>
</protein>
<dbReference type="InterPro" id="IPR001304">
    <property type="entry name" value="C-type_lectin-like"/>
</dbReference>
<dbReference type="Proteomes" id="UP000483820">
    <property type="component" value="Chromosome V"/>
</dbReference>
<evidence type="ECO:0000256" key="1">
    <source>
        <dbReference type="ARBA" id="ARBA00023157"/>
    </source>
</evidence>
<dbReference type="InterPro" id="IPR050976">
    <property type="entry name" value="Snaclec"/>
</dbReference>
<dbReference type="PANTHER" id="PTHR22991:SF44">
    <property type="entry name" value="C-TYPE LECTIN-RELATED"/>
    <property type="match status" value="1"/>
</dbReference>